<comment type="subcellular location">
    <subcellularLocation>
        <location evidence="1">Membrane</location>
    </subcellularLocation>
</comment>
<evidence type="ECO:0000256" key="1">
    <source>
        <dbReference type="ARBA" id="ARBA00004370"/>
    </source>
</evidence>
<keyword evidence="8" id="KW-1185">Reference proteome</keyword>
<accession>A0A9W9YZV3</accession>
<evidence type="ECO:0000313" key="8">
    <source>
        <dbReference type="Proteomes" id="UP001163046"/>
    </source>
</evidence>
<reference evidence="7" key="1">
    <citation type="submission" date="2023-01" db="EMBL/GenBank/DDBJ databases">
        <title>Genome assembly of the deep-sea coral Lophelia pertusa.</title>
        <authorList>
            <person name="Herrera S."/>
            <person name="Cordes E."/>
        </authorList>
    </citation>
    <scope>NUCLEOTIDE SEQUENCE</scope>
    <source>
        <strain evidence="7">USNM1676648</strain>
        <tissue evidence="7">Polyp</tissue>
    </source>
</reference>
<dbReference type="SUPFAM" id="SSF53822">
    <property type="entry name" value="Periplasmic binding protein-like I"/>
    <property type="match status" value="1"/>
</dbReference>
<evidence type="ECO:0000256" key="5">
    <source>
        <dbReference type="ARBA" id="ARBA00023180"/>
    </source>
</evidence>
<dbReference type="InterPro" id="IPR028082">
    <property type="entry name" value="Peripla_BP_I"/>
</dbReference>
<evidence type="ECO:0000259" key="6">
    <source>
        <dbReference type="Pfam" id="PF01094"/>
    </source>
</evidence>
<evidence type="ECO:0000256" key="3">
    <source>
        <dbReference type="ARBA" id="ARBA00022989"/>
    </source>
</evidence>
<protein>
    <recommendedName>
        <fullName evidence="6">Receptor ligand binding region domain-containing protein</fullName>
    </recommendedName>
</protein>
<dbReference type="GO" id="GO:0016020">
    <property type="term" value="C:membrane"/>
    <property type="evidence" value="ECO:0007669"/>
    <property type="project" value="UniProtKB-SubCell"/>
</dbReference>
<comment type="caution">
    <text evidence="7">The sequence shown here is derived from an EMBL/GenBank/DDBJ whole genome shotgun (WGS) entry which is preliminary data.</text>
</comment>
<dbReference type="EMBL" id="MU826860">
    <property type="protein sequence ID" value="KAJ7370629.1"/>
    <property type="molecule type" value="Genomic_DNA"/>
</dbReference>
<proteinExistence type="predicted"/>
<dbReference type="InterPro" id="IPR001828">
    <property type="entry name" value="ANF_lig-bd_rcpt"/>
</dbReference>
<keyword evidence="5" id="KW-0325">Glycoprotein</keyword>
<organism evidence="7 8">
    <name type="scientific">Desmophyllum pertusum</name>
    <dbReference type="NCBI Taxonomy" id="174260"/>
    <lineage>
        <taxon>Eukaryota</taxon>
        <taxon>Metazoa</taxon>
        <taxon>Cnidaria</taxon>
        <taxon>Anthozoa</taxon>
        <taxon>Hexacorallia</taxon>
        <taxon>Scleractinia</taxon>
        <taxon>Caryophylliina</taxon>
        <taxon>Caryophylliidae</taxon>
        <taxon>Desmophyllum</taxon>
    </lineage>
</organism>
<keyword evidence="2" id="KW-0812">Transmembrane</keyword>
<dbReference type="Gene3D" id="2.10.50.30">
    <property type="entry name" value="GPCR, family 3, nine cysteines domain"/>
    <property type="match status" value="1"/>
</dbReference>
<sequence>AVVRDMYGSYIPYVIDAVYSVAHALDVLAKEINMTDNHCRTKTNINLCDMQRLISRVNFVGLTGNVTFNKFGDRGSAIYDIVNFRLGQEADGKRLKHFVVGTWEANGNSTRLRFHGKMHWKSSNGTPPKSECLDQCSGGTRKAITSPCCWQCVPCLGVTINPISKGKRSNEARTECVNLPFINMKYSSSGGMVIL</sequence>
<keyword evidence="3" id="KW-1133">Transmembrane helix</keyword>
<feature type="domain" description="Receptor ligand binding region" evidence="6">
    <location>
        <begin position="10"/>
        <end position="84"/>
    </location>
</feature>
<keyword evidence="4" id="KW-0472">Membrane</keyword>
<evidence type="ECO:0000313" key="7">
    <source>
        <dbReference type="EMBL" id="KAJ7370629.1"/>
    </source>
</evidence>
<dbReference type="InterPro" id="IPR050726">
    <property type="entry name" value="mGluR"/>
</dbReference>
<dbReference type="AlphaFoldDB" id="A0A9W9YZV3"/>
<dbReference type="Gene3D" id="3.40.50.2300">
    <property type="match status" value="1"/>
</dbReference>
<feature type="non-terminal residue" evidence="7">
    <location>
        <position position="1"/>
    </location>
</feature>
<dbReference type="InterPro" id="IPR038550">
    <property type="entry name" value="GPCR_3_9-Cys_sf"/>
</dbReference>
<name>A0A9W9YZV3_9CNID</name>
<dbReference type="Pfam" id="PF01094">
    <property type="entry name" value="ANF_receptor"/>
    <property type="match status" value="1"/>
</dbReference>
<evidence type="ECO:0000256" key="2">
    <source>
        <dbReference type="ARBA" id="ARBA00022692"/>
    </source>
</evidence>
<feature type="non-terminal residue" evidence="7">
    <location>
        <position position="195"/>
    </location>
</feature>
<gene>
    <name evidence="7" type="ORF">OS493_031044</name>
</gene>
<dbReference type="Proteomes" id="UP001163046">
    <property type="component" value="Unassembled WGS sequence"/>
</dbReference>
<dbReference type="PANTHER" id="PTHR24060">
    <property type="entry name" value="METABOTROPIC GLUTAMATE RECEPTOR"/>
    <property type="match status" value="1"/>
</dbReference>
<evidence type="ECO:0000256" key="4">
    <source>
        <dbReference type="ARBA" id="ARBA00023136"/>
    </source>
</evidence>